<evidence type="ECO:0000313" key="7">
    <source>
        <dbReference type="Proteomes" id="UP000605784"/>
    </source>
</evidence>
<feature type="domain" description="ABC transporter" evidence="5">
    <location>
        <begin position="7"/>
        <end position="239"/>
    </location>
</feature>
<dbReference type="GO" id="GO:0016887">
    <property type="term" value="F:ATP hydrolysis activity"/>
    <property type="evidence" value="ECO:0007669"/>
    <property type="project" value="InterPro"/>
</dbReference>
<proteinExistence type="inferred from homology"/>
<evidence type="ECO:0000313" key="6">
    <source>
        <dbReference type="EMBL" id="GGN94157.1"/>
    </source>
</evidence>
<dbReference type="AlphaFoldDB" id="A0A830GKR9"/>
<reference evidence="6" key="2">
    <citation type="submission" date="2020-09" db="EMBL/GenBank/DDBJ databases">
        <authorList>
            <person name="Sun Q."/>
            <person name="Ohkuma M."/>
        </authorList>
    </citation>
    <scope>NUCLEOTIDE SEQUENCE</scope>
    <source>
        <strain evidence="6">JCM 17820</strain>
    </source>
</reference>
<accession>A0A830GKR9</accession>
<reference evidence="6" key="1">
    <citation type="journal article" date="2014" name="Int. J. Syst. Evol. Microbiol.">
        <title>Complete genome sequence of Corynebacterium casei LMG S-19264T (=DSM 44701T), isolated from a smear-ripened cheese.</title>
        <authorList>
            <consortium name="US DOE Joint Genome Institute (JGI-PGF)"/>
            <person name="Walter F."/>
            <person name="Albersmeier A."/>
            <person name="Kalinowski J."/>
            <person name="Ruckert C."/>
        </authorList>
    </citation>
    <scope>NUCLEOTIDE SEQUENCE</scope>
    <source>
        <strain evidence="6">JCM 17820</strain>
    </source>
</reference>
<name>A0A830GKR9_9EURY</name>
<keyword evidence="4" id="KW-0067">ATP-binding</keyword>
<dbReference type="Gene3D" id="3.40.50.300">
    <property type="entry name" value="P-loop containing nucleotide triphosphate hydrolases"/>
    <property type="match status" value="1"/>
</dbReference>
<dbReference type="GO" id="GO:0005524">
    <property type="term" value="F:ATP binding"/>
    <property type="evidence" value="ECO:0007669"/>
    <property type="project" value="UniProtKB-KW"/>
</dbReference>
<dbReference type="Proteomes" id="UP000605784">
    <property type="component" value="Unassembled WGS sequence"/>
</dbReference>
<keyword evidence="2" id="KW-0813">Transport</keyword>
<dbReference type="InterPro" id="IPR027417">
    <property type="entry name" value="P-loop_NTPase"/>
</dbReference>
<evidence type="ECO:0000256" key="1">
    <source>
        <dbReference type="ARBA" id="ARBA00005417"/>
    </source>
</evidence>
<evidence type="ECO:0000256" key="4">
    <source>
        <dbReference type="ARBA" id="ARBA00022840"/>
    </source>
</evidence>
<dbReference type="Pfam" id="PF00005">
    <property type="entry name" value="ABC_tran"/>
    <property type="match status" value="1"/>
</dbReference>
<dbReference type="InterPro" id="IPR003439">
    <property type="entry name" value="ABC_transporter-like_ATP-bd"/>
</dbReference>
<keyword evidence="3" id="KW-0547">Nucleotide-binding</keyword>
<comment type="similarity">
    <text evidence="1">Belongs to the ABC transporter superfamily.</text>
</comment>
<dbReference type="CDD" id="cd03230">
    <property type="entry name" value="ABC_DR_subfamily_A"/>
    <property type="match status" value="1"/>
</dbReference>
<evidence type="ECO:0000259" key="5">
    <source>
        <dbReference type="PROSITE" id="PS50893"/>
    </source>
</evidence>
<dbReference type="PROSITE" id="PS50893">
    <property type="entry name" value="ABC_TRANSPORTER_2"/>
    <property type="match status" value="1"/>
</dbReference>
<dbReference type="PANTHER" id="PTHR42711:SF5">
    <property type="entry name" value="ABC TRANSPORTER ATP-BINDING PROTEIN NATA"/>
    <property type="match status" value="1"/>
</dbReference>
<dbReference type="SUPFAM" id="SSF52540">
    <property type="entry name" value="P-loop containing nucleoside triphosphate hydrolases"/>
    <property type="match status" value="1"/>
</dbReference>
<evidence type="ECO:0000256" key="2">
    <source>
        <dbReference type="ARBA" id="ARBA00022448"/>
    </source>
</evidence>
<protein>
    <recommendedName>
        <fullName evidence="5">ABC transporter domain-containing protein</fullName>
    </recommendedName>
</protein>
<dbReference type="SMART" id="SM00382">
    <property type="entry name" value="AAA"/>
    <property type="match status" value="1"/>
</dbReference>
<keyword evidence="7" id="KW-1185">Reference proteome</keyword>
<organism evidence="6 7">
    <name type="scientific">Haloarcula pellucida</name>
    <dbReference type="NCBI Taxonomy" id="1427151"/>
    <lineage>
        <taxon>Archaea</taxon>
        <taxon>Methanobacteriati</taxon>
        <taxon>Methanobacteriota</taxon>
        <taxon>Stenosarchaea group</taxon>
        <taxon>Halobacteria</taxon>
        <taxon>Halobacteriales</taxon>
        <taxon>Haloarculaceae</taxon>
        <taxon>Haloarcula</taxon>
    </lineage>
</organism>
<dbReference type="InterPro" id="IPR003593">
    <property type="entry name" value="AAA+_ATPase"/>
</dbReference>
<evidence type="ECO:0000256" key="3">
    <source>
        <dbReference type="ARBA" id="ARBA00022741"/>
    </source>
</evidence>
<sequence length="310" mass="34836">MSEQGKIQMTGISYSSVTAGYKSLRVLDDVNLELDRGFNVLLGPNGCGKTTLFRCGCGILQPNEGTVLVDGQNPYEEPSVKREVSYLPHRPVLNTELTVRQNLRFWGKVQNLPTEDVSDRIAQLADRFDFRELLDRNAGELSRGQSQRASIGQALLPDPSVLFLDEATTGLDPMIAQDIRSYLDQLGNTRTVIYSTHDLNEADDLAERLLIMRDGQLVFDGSIEEVRDRAFERPTIGFEAVDTDAARQALENQGYETEIEDSYVVVTKRPETEMSELVTRLARDGINVREVKMMENSVQSLYNNIESSYE</sequence>
<dbReference type="EMBL" id="BMOU01000003">
    <property type="protein sequence ID" value="GGN94157.1"/>
    <property type="molecule type" value="Genomic_DNA"/>
</dbReference>
<dbReference type="InterPro" id="IPR050763">
    <property type="entry name" value="ABC_transporter_ATP-binding"/>
</dbReference>
<comment type="caution">
    <text evidence="6">The sequence shown here is derived from an EMBL/GenBank/DDBJ whole genome shotgun (WGS) entry which is preliminary data.</text>
</comment>
<dbReference type="PANTHER" id="PTHR42711">
    <property type="entry name" value="ABC TRANSPORTER ATP-BINDING PROTEIN"/>
    <property type="match status" value="1"/>
</dbReference>
<gene>
    <name evidence="6" type="ORF">GCM10009030_20250</name>
</gene>